<feature type="signal peptide" evidence="1">
    <location>
        <begin position="1"/>
        <end position="21"/>
    </location>
</feature>
<reference evidence="3" key="1">
    <citation type="submission" date="2024-03" db="EMBL/GenBank/DDBJ databases">
        <title>Deinococcus weizhi sp. nov., isolated from human skin.</title>
        <authorList>
            <person name="Wei Z."/>
            <person name="Tian F."/>
            <person name="Yang C."/>
            <person name="Xin L.T."/>
            <person name="Wen Z.J."/>
            <person name="Lan K.C."/>
            <person name="Yu L."/>
            <person name="Zhe W."/>
            <person name="Dan F.D."/>
            <person name="Jun W."/>
            <person name="Rui Z."/>
            <person name="Yong X.J."/>
            <person name="Ting Y."/>
            <person name="Wei X."/>
            <person name="Xu Z.G."/>
            <person name="Xin Z."/>
            <person name="Dong F.G."/>
            <person name="Ni X.M."/>
            <person name="Zheng M.G."/>
            <person name="Chun Y."/>
            <person name="Qian W.X."/>
        </authorList>
    </citation>
    <scope>NUCLEOTIDE SEQUENCE</scope>
    <source>
        <strain evidence="3">VB142</strain>
    </source>
</reference>
<dbReference type="AlphaFoldDB" id="A0AAU6Q3V3"/>
<feature type="domain" description="LTD" evidence="2">
    <location>
        <begin position="235"/>
        <end position="379"/>
    </location>
</feature>
<feature type="chain" id="PRO_5043862353" description="LTD domain-containing protein" evidence="1">
    <location>
        <begin position="22"/>
        <end position="412"/>
    </location>
</feature>
<dbReference type="PROSITE" id="PS51841">
    <property type="entry name" value="LTD"/>
    <property type="match status" value="1"/>
</dbReference>
<dbReference type="PROSITE" id="PS51257">
    <property type="entry name" value="PROKAR_LIPOPROTEIN"/>
    <property type="match status" value="1"/>
</dbReference>
<evidence type="ECO:0000313" key="3">
    <source>
        <dbReference type="EMBL" id="WYF45330.1"/>
    </source>
</evidence>
<gene>
    <name evidence="3" type="ORF">WDJ50_04170</name>
</gene>
<protein>
    <recommendedName>
        <fullName evidence="2">LTD domain-containing protein</fullName>
    </recommendedName>
</protein>
<keyword evidence="1" id="KW-0732">Signal</keyword>
<proteinExistence type="predicted"/>
<evidence type="ECO:0000259" key="2">
    <source>
        <dbReference type="PROSITE" id="PS51841"/>
    </source>
</evidence>
<name>A0AAU6Q3V3_9DEIO</name>
<accession>A0AAU6Q3V3</accession>
<evidence type="ECO:0000256" key="1">
    <source>
        <dbReference type="SAM" id="SignalP"/>
    </source>
</evidence>
<dbReference type="InterPro" id="IPR001322">
    <property type="entry name" value="Lamin_tail_dom"/>
</dbReference>
<sequence>MATKRLAALALAGAMLLGACGQQPVSSAPVASQPVAAPTTPAGTLGLYELHISSVNGKLTSSVTRVGGGKLSAQEISGLTFTPAAATVMTVGSDKHISVAVTVNNATGTAIAKPTYVPVAISGYTQNGTFFRAAQDSAGATTDPTGITIEQAVSGTTPVQRDPNATPLVSTIDTSTLTFDLPAGTSVSSISTAGWQSPALPAGGTQTVTFGLNAGSNATYRMNLVFGVFDGPALSSTSATGTAILSEYVEGSGNNKALEIYNASQSTIPSGTLTVRAYACSTSCPTGTTTSATLNITKDLLPGETYVIANTSAVAELKARANILNGSSVASFNGNDTLTLVAGTSATLLDSFGQINFYPGAAWTVNGVTTVDQTLRRKDAIVQGDTTATDAFDPSAQWNAFAVNTYAGLGTR</sequence>
<dbReference type="EMBL" id="CP149782">
    <property type="protein sequence ID" value="WYF45330.1"/>
    <property type="molecule type" value="Genomic_DNA"/>
</dbReference>
<dbReference type="RefSeq" id="WP_339096550.1">
    <property type="nucleotide sequence ID" value="NZ_CP149782.1"/>
</dbReference>
<organism evidence="3">
    <name type="scientific">Deinococcus sp. VB142</name>
    <dbReference type="NCBI Taxonomy" id="3112952"/>
    <lineage>
        <taxon>Bacteria</taxon>
        <taxon>Thermotogati</taxon>
        <taxon>Deinococcota</taxon>
        <taxon>Deinococci</taxon>
        <taxon>Deinococcales</taxon>
        <taxon>Deinococcaceae</taxon>
        <taxon>Deinococcus</taxon>
    </lineage>
</organism>